<proteinExistence type="predicted"/>
<sequence>MLYAKCKPDPESYRRAAVCLGSPHRPSWLIPKAHGTGIGRNVRRRDAAPVGNNGEGSSSVHNEAVRRQSAHSISIDIEGLPELGVSSSTSLNVSTLKLDQPRECNRCKLAGVEIARKRANNVFFEDREGEAVE</sequence>
<feature type="non-terminal residue" evidence="2">
    <location>
        <position position="133"/>
    </location>
</feature>
<name>A0A699IIY4_TANCI</name>
<organism evidence="2">
    <name type="scientific">Tanacetum cinerariifolium</name>
    <name type="common">Dalmatian daisy</name>
    <name type="synonym">Chrysanthemum cinerariifolium</name>
    <dbReference type="NCBI Taxonomy" id="118510"/>
    <lineage>
        <taxon>Eukaryota</taxon>
        <taxon>Viridiplantae</taxon>
        <taxon>Streptophyta</taxon>
        <taxon>Embryophyta</taxon>
        <taxon>Tracheophyta</taxon>
        <taxon>Spermatophyta</taxon>
        <taxon>Magnoliopsida</taxon>
        <taxon>eudicotyledons</taxon>
        <taxon>Gunneridae</taxon>
        <taxon>Pentapetalae</taxon>
        <taxon>asterids</taxon>
        <taxon>campanulids</taxon>
        <taxon>Asterales</taxon>
        <taxon>Asteraceae</taxon>
        <taxon>Asteroideae</taxon>
        <taxon>Anthemideae</taxon>
        <taxon>Anthemidinae</taxon>
        <taxon>Tanacetum</taxon>
    </lineage>
</organism>
<dbReference type="EMBL" id="BKCJ010298115">
    <property type="protein sequence ID" value="GEZ59375.1"/>
    <property type="molecule type" value="Genomic_DNA"/>
</dbReference>
<gene>
    <name evidence="2" type="ORF">Tci_531348</name>
</gene>
<comment type="caution">
    <text evidence="2">The sequence shown here is derived from an EMBL/GenBank/DDBJ whole genome shotgun (WGS) entry which is preliminary data.</text>
</comment>
<protein>
    <submittedName>
        <fullName evidence="2">Uncharacterized protein</fullName>
    </submittedName>
</protein>
<evidence type="ECO:0000313" key="2">
    <source>
        <dbReference type="EMBL" id="GEZ59375.1"/>
    </source>
</evidence>
<feature type="region of interest" description="Disordered" evidence="1">
    <location>
        <begin position="30"/>
        <end position="68"/>
    </location>
</feature>
<evidence type="ECO:0000256" key="1">
    <source>
        <dbReference type="SAM" id="MobiDB-lite"/>
    </source>
</evidence>
<dbReference type="AlphaFoldDB" id="A0A699IIY4"/>
<reference evidence="2" key="1">
    <citation type="journal article" date="2019" name="Sci. Rep.">
        <title>Draft genome of Tanacetum cinerariifolium, the natural source of mosquito coil.</title>
        <authorList>
            <person name="Yamashiro T."/>
            <person name="Shiraishi A."/>
            <person name="Satake H."/>
            <person name="Nakayama K."/>
        </authorList>
    </citation>
    <scope>NUCLEOTIDE SEQUENCE</scope>
</reference>
<accession>A0A699IIY4</accession>